<dbReference type="AlphaFoldDB" id="A0A8S1CFA8"/>
<feature type="region of interest" description="Disordered" evidence="6">
    <location>
        <begin position="221"/>
        <end position="248"/>
    </location>
</feature>
<dbReference type="InterPro" id="IPR050441">
    <property type="entry name" value="RBM"/>
</dbReference>
<dbReference type="EMBL" id="CADEPI010000028">
    <property type="protein sequence ID" value="CAB3367045.1"/>
    <property type="molecule type" value="Genomic_DNA"/>
</dbReference>
<dbReference type="OrthoDB" id="266020at2759"/>
<dbReference type="SMART" id="SM00360">
    <property type="entry name" value="RRM"/>
    <property type="match status" value="2"/>
</dbReference>
<evidence type="ECO:0000256" key="5">
    <source>
        <dbReference type="PROSITE-ProRule" id="PRU00176"/>
    </source>
</evidence>
<accession>A0A8S1CFA8</accession>
<dbReference type="GO" id="GO:0008266">
    <property type="term" value="F:poly(U) RNA binding"/>
    <property type="evidence" value="ECO:0007669"/>
    <property type="project" value="UniProtKB-ARBA"/>
</dbReference>
<dbReference type="PRINTS" id="PR00961">
    <property type="entry name" value="HUDSXLRNA"/>
</dbReference>
<dbReference type="InterPro" id="IPR035979">
    <property type="entry name" value="RBD_domain_sf"/>
</dbReference>
<evidence type="ECO:0000256" key="3">
    <source>
        <dbReference type="ARBA" id="ARBA00022884"/>
    </source>
</evidence>
<gene>
    <name evidence="8" type="ORF">CLODIP_2_CD07515</name>
</gene>
<evidence type="ECO:0000256" key="2">
    <source>
        <dbReference type="ARBA" id="ARBA00022737"/>
    </source>
</evidence>
<proteinExistence type="predicted"/>
<dbReference type="GO" id="GO:0010629">
    <property type="term" value="P:negative regulation of gene expression"/>
    <property type="evidence" value="ECO:0007669"/>
    <property type="project" value="UniProtKB-ARBA"/>
</dbReference>
<comment type="caution">
    <text evidence="8">The sequence shown here is derived from an EMBL/GenBank/DDBJ whole genome shotgun (WGS) entry which is preliminary data.</text>
</comment>
<dbReference type="Gene3D" id="3.30.70.330">
    <property type="match status" value="2"/>
</dbReference>
<dbReference type="PROSITE" id="PS50102">
    <property type="entry name" value="RRM"/>
    <property type="match status" value="2"/>
</dbReference>
<dbReference type="GO" id="GO:0005737">
    <property type="term" value="C:cytoplasm"/>
    <property type="evidence" value="ECO:0007669"/>
    <property type="project" value="UniProtKB-ARBA"/>
</dbReference>
<sequence length="319" mass="34376">MFIRSDLQKHFFGFNFPSTEKGASMSNFKPDQDTSKTNLIINYLPQGMTEKELYAMFCTVGTIDSCKVMKDFKTGYSYGFGFVNYVSEDDALKAINSLNGLQVQNKQIKVSYARPSSDEIKNTNLYITNLPRDITDDYLESMFNQFGQIVQKNILKDRATGMPRGVAFVRYNTNKEAEDAIAALNGTIPDGSMEPIQVKIAEEHGKQKAAYYAGWQAGFTQSRGGPGGRGGPRGGGGMARGGPPGRGAGHMFRGRGGGPPGGGYGQMGMGGGGGYMPQPPHGNSMGGAMRPDRMHNSRFNPMGMGGGGGPGGYYNNNWN</sequence>
<evidence type="ECO:0000259" key="7">
    <source>
        <dbReference type="PROSITE" id="PS50102"/>
    </source>
</evidence>
<keyword evidence="9" id="KW-1185">Reference proteome</keyword>
<organism evidence="8 9">
    <name type="scientific">Cloeon dipterum</name>
    <dbReference type="NCBI Taxonomy" id="197152"/>
    <lineage>
        <taxon>Eukaryota</taxon>
        <taxon>Metazoa</taxon>
        <taxon>Ecdysozoa</taxon>
        <taxon>Arthropoda</taxon>
        <taxon>Hexapoda</taxon>
        <taxon>Insecta</taxon>
        <taxon>Pterygota</taxon>
        <taxon>Palaeoptera</taxon>
        <taxon>Ephemeroptera</taxon>
        <taxon>Pisciforma</taxon>
        <taxon>Baetidae</taxon>
        <taxon>Cloeon</taxon>
    </lineage>
</organism>
<feature type="compositionally biased region" description="Gly residues" evidence="6">
    <location>
        <begin position="224"/>
        <end position="248"/>
    </location>
</feature>
<dbReference type="FunFam" id="3.30.70.330:FF:000383">
    <property type="entry name" value="Sex lethal, isoform D"/>
    <property type="match status" value="1"/>
</dbReference>
<keyword evidence="3 5" id="KW-0694">RNA-binding</keyword>
<reference evidence="8 9" key="1">
    <citation type="submission" date="2020-04" db="EMBL/GenBank/DDBJ databases">
        <authorList>
            <person name="Alioto T."/>
            <person name="Alioto T."/>
            <person name="Gomez Garrido J."/>
        </authorList>
    </citation>
    <scope>NUCLEOTIDE SEQUENCE [LARGE SCALE GENOMIC DNA]</scope>
</reference>
<dbReference type="GO" id="GO:0050686">
    <property type="term" value="P:negative regulation of mRNA processing"/>
    <property type="evidence" value="ECO:0007669"/>
    <property type="project" value="UniProtKB-ARBA"/>
</dbReference>
<evidence type="ECO:0000256" key="4">
    <source>
        <dbReference type="ARBA" id="ARBA00023242"/>
    </source>
</evidence>
<evidence type="ECO:0000313" key="9">
    <source>
        <dbReference type="Proteomes" id="UP000494165"/>
    </source>
</evidence>
<name>A0A8S1CFA8_9INSE</name>
<dbReference type="GO" id="GO:1990904">
    <property type="term" value="C:ribonucleoprotein complex"/>
    <property type="evidence" value="ECO:0007669"/>
    <property type="project" value="InterPro"/>
</dbReference>
<comment type="subcellular location">
    <subcellularLocation>
        <location evidence="1">Nucleus</location>
    </subcellularLocation>
</comment>
<evidence type="ECO:0000313" key="8">
    <source>
        <dbReference type="EMBL" id="CAB3367045.1"/>
    </source>
</evidence>
<evidence type="ECO:0000256" key="1">
    <source>
        <dbReference type="ARBA" id="ARBA00004123"/>
    </source>
</evidence>
<dbReference type="InterPro" id="IPR012677">
    <property type="entry name" value="Nucleotide-bd_a/b_plait_sf"/>
</dbReference>
<feature type="domain" description="RRM" evidence="7">
    <location>
        <begin position="37"/>
        <end position="115"/>
    </location>
</feature>
<dbReference type="SUPFAM" id="SSF54928">
    <property type="entry name" value="RNA-binding domain, RBD"/>
    <property type="match status" value="2"/>
</dbReference>
<dbReference type="FunFam" id="3.30.70.330:FF:000205">
    <property type="entry name" value="Sex lethal, isoform B"/>
    <property type="match status" value="1"/>
</dbReference>
<dbReference type="InterPro" id="IPR000504">
    <property type="entry name" value="RRM_dom"/>
</dbReference>
<keyword evidence="4" id="KW-0539">Nucleus</keyword>
<dbReference type="PANTHER" id="PTHR48034">
    <property type="entry name" value="TRANSFORMER-2 SEX-DETERMINING PROTEIN-RELATED"/>
    <property type="match status" value="1"/>
</dbReference>
<protein>
    <recommendedName>
        <fullName evidence="7">RRM domain-containing protein</fullName>
    </recommendedName>
</protein>
<keyword evidence="2" id="KW-0677">Repeat</keyword>
<dbReference type="GO" id="GO:0009967">
    <property type="term" value="P:positive regulation of signal transduction"/>
    <property type="evidence" value="ECO:0007669"/>
    <property type="project" value="UniProtKB-ARBA"/>
</dbReference>
<feature type="domain" description="RRM" evidence="7">
    <location>
        <begin position="123"/>
        <end position="203"/>
    </location>
</feature>
<dbReference type="Proteomes" id="UP000494165">
    <property type="component" value="Unassembled WGS sequence"/>
</dbReference>
<dbReference type="GO" id="GO:0003729">
    <property type="term" value="F:mRNA binding"/>
    <property type="evidence" value="ECO:0007669"/>
    <property type="project" value="UniProtKB-ARBA"/>
</dbReference>
<dbReference type="InterPro" id="IPR002343">
    <property type="entry name" value="Hud_Sxl_RNA"/>
</dbReference>
<evidence type="ECO:0000256" key="6">
    <source>
        <dbReference type="SAM" id="MobiDB-lite"/>
    </source>
</evidence>
<dbReference type="GO" id="GO:0005634">
    <property type="term" value="C:nucleus"/>
    <property type="evidence" value="ECO:0007669"/>
    <property type="project" value="UniProtKB-SubCell"/>
</dbReference>
<dbReference type="Pfam" id="PF00076">
    <property type="entry name" value="RRM_1"/>
    <property type="match status" value="2"/>
</dbReference>